<name>A0A7J0BSG9_9BACT</name>
<dbReference type="SUPFAM" id="SSF52540">
    <property type="entry name" value="P-loop containing nucleoside triphosphate hydrolases"/>
    <property type="match status" value="2"/>
</dbReference>
<dbReference type="CDD" id="cd03221">
    <property type="entry name" value="ABCF_EF-3"/>
    <property type="match status" value="2"/>
</dbReference>
<sequence>MALINVSHLTFAYDNGQTIFNNVSLQLDTNWKLGLIGRNGRGKTTFLKLLCGTYPFRGSIHTPVAMQYFPFAMPDPAMTGKEIARAICAGPEDWRLEREASLLALAPETLSRPYATLSGGEATKLLLAILFLNEHSFPLIDEPTNHLDSKARATVATYLKAKKGFILVSHDRALLDSCTDHVLSINRTDIELHRGNFSSWQDNRQRRDRQEFAENQRLEKEIARLEQSARRSTEWSHRAEKGKYTSGHVDRFLDRGFIGHKAAKMMQRAKSVESRHTKAAQDKAELLHNLEHDAPLAMRPLTFHSKRLVECRELCAGYGNTSVLRNISFSVMSGDRLALCGSNGSGKTTLLSLLTGKGSPGSGVLHLPKGLRVSYVPQNTSFLKGSLKQLSQERGIEESLLRAVLHRLGFERRHFETDMGGYSAGQKKKVLLAASLCEEAHLYVWDEPLNYVDVLSRMQIENLILHYRPSMILVEHDRMFLERVATGILDLDTACSVALTLP</sequence>
<keyword evidence="6" id="KW-1185">Reference proteome</keyword>
<dbReference type="SMART" id="SM00382">
    <property type="entry name" value="AAA"/>
    <property type="match status" value="2"/>
</dbReference>
<evidence type="ECO:0000256" key="2">
    <source>
        <dbReference type="ARBA" id="ARBA00022840"/>
    </source>
</evidence>
<proteinExistence type="predicted"/>
<dbReference type="PANTHER" id="PTHR42855:SF2">
    <property type="entry name" value="DRUG RESISTANCE ABC TRANSPORTER,ATP-BINDING PROTEIN"/>
    <property type="match status" value="1"/>
</dbReference>
<dbReference type="InterPro" id="IPR017871">
    <property type="entry name" value="ABC_transporter-like_CS"/>
</dbReference>
<accession>A0A7J0BSG9</accession>
<feature type="domain" description="ABC transporter" evidence="4">
    <location>
        <begin position="4"/>
        <end position="212"/>
    </location>
</feature>
<evidence type="ECO:0000256" key="3">
    <source>
        <dbReference type="SAM" id="Coils"/>
    </source>
</evidence>
<feature type="coiled-coil region" evidence="3">
    <location>
        <begin position="208"/>
        <end position="235"/>
    </location>
</feature>
<dbReference type="AlphaFoldDB" id="A0A7J0BSG9"/>
<protein>
    <submittedName>
        <fullName evidence="5">Lsa family ABC-F type ribosomal protection protein</fullName>
    </submittedName>
</protein>
<dbReference type="Pfam" id="PF00005">
    <property type="entry name" value="ABC_tran"/>
    <property type="match status" value="2"/>
</dbReference>
<dbReference type="InterPro" id="IPR051309">
    <property type="entry name" value="ABCF_ATPase"/>
</dbReference>
<dbReference type="PROSITE" id="PS00211">
    <property type="entry name" value="ABC_TRANSPORTER_1"/>
    <property type="match status" value="2"/>
</dbReference>
<evidence type="ECO:0000256" key="1">
    <source>
        <dbReference type="ARBA" id="ARBA00022741"/>
    </source>
</evidence>
<keyword evidence="3" id="KW-0175">Coiled coil</keyword>
<dbReference type="PROSITE" id="PS50893">
    <property type="entry name" value="ABC_TRANSPORTER_2"/>
    <property type="match status" value="2"/>
</dbReference>
<dbReference type="RefSeq" id="WP_174409333.1">
    <property type="nucleotide sequence ID" value="NZ_BLVP01000007.1"/>
</dbReference>
<dbReference type="PANTHER" id="PTHR42855">
    <property type="entry name" value="ABC TRANSPORTER ATP-BINDING SUBUNIT"/>
    <property type="match status" value="1"/>
</dbReference>
<evidence type="ECO:0000313" key="6">
    <source>
        <dbReference type="Proteomes" id="UP000503820"/>
    </source>
</evidence>
<evidence type="ECO:0000313" key="5">
    <source>
        <dbReference type="EMBL" id="GFM36666.1"/>
    </source>
</evidence>
<dbReference type="InterPro" id="IPR003593">
    <property type="entry name" value="AAA+_ATPase"/>
</dbReference>
<organism evidence="5 6">
    <name type="scientific">Desulfovibrio psychrotolerans</name>
    <dbReference type="NCBI Taxonomy" id="415242"/>
    <lineage>
        <taxon>Bacteria</taxon>
        <taxon>Pseudomonadati</taxon>
        <taxon>Thermodesulfobacteriota</taxon>
        <taxon>Desulfovibrionia</taxon>
        <taxon>Desulfovibrionales</taxon>
        <taxon>Desulfovibrionaceae</taxon>
        <taxon>Desulfovibrio</taxon>
    </lineage>
</organism>
<gene>
    <name evidence="5" type="ORF">DSM19430T_13500</name>
</gene>
<dbReference type="GO" id="GO:0005524">
    <property type="term" value="F:ATP binding"/>
    <property type="evidence" value="ECO:0007669"/>
    <property type="project" value="UniProtKB-KW"/>
</dbReference>
<keyword evidence="2" id="KW-0067">ATP-binding</keyword>
<evidence type="ECO:0000259" key="4">
    <source>
        <dbReference type="PROSITE" id="PS50893"/>
    </source>
</evidence>
<dbReference type="Gene3D" id="3.40.50.300">
    <property type="entry name" value="P-loop containing nucleotide triphosphate hydrolases"/>
    <property type="match status" value="2"/>
</dbReference>
<dbReference type="NCBIfam" id="NF000355">
    <property type="entry name" value="ribo_prot_ABC_F"/>
    <property type="match status" value="1"/>
</dbReference>
<dbReference type="EMBL" id="BLVP01000007">
    <property type="protein sequence ID" value="GFM36666.1"/>
    <property type="molecule type" value="Genomic_DNA"/>
</dbReference>
<comment type="caution">
    <text evidence="5">The sequence shown here is derived from an EMBL/GenBank/DDBJ whole genome shotgun (WGS) entry which is preliminary data.</text>
</comment>
<keyword evidence="1" id="KW-0547">Nucleotide-binding</keyword>
<reference evidence="5 6" key="1">
    <citation type="submission" date="2020-05" db="EMBL/GenBank/DDBJ databases">
        <title>Draft genome sequence of Desulfovibrio psychrotolerans JS1T.</title>
        <authorList>
            <person name="Ueno A."/>
            <person name="Tamazawa S."/>
            <person name="Tamamura S."/>
            <person name="Murakami T."/>
            <person name="Kiyama T."/>
            <person name="Inomata H."/>
            <person name="Amano Y."/>
            <person name="Miyakawa K."/>
            <person name="Tamaki H."/>
            <person name="Naganuma T."/>
            <person name="Kaneko K."/>
        </authorList>
    </citation>
    <scope>NUCLEOTIDE SEQUENCE [LARGE SCALE GENOMIC DNA]</scope>
    <source>
        <strain evidence="5 6">JS1</strain>
    </source>
</reference>
<dbReference type="Proteomes" id="UP000503820">
    <property type="component" value="Unassembled WGS sequence"/>
</dbReference>
<dbReference type="GO" id="GO:0016887">
    <property type="term" value="F:ATP hydrolysis activity"/>
    <property type="evidence" value="ECO:0007669"/>
    <property type="project" value="InterPro"/>
</dbReference>
<feature type="domain" description="ABC transporter" evidence="4">
    <location>
        <begin position="309"/>
        <end position="502"/>
    </location>
</feature>
<dbReference type="InterPro" id="IPR027417">
    <property type="entry name" value="P-loop_NTPase"/>
</dbReference>
<dbReference type="InterPro" id="IPR003439">
    <property type="entry name" value="ABC_transporter-like_ATP-bd"/>
</dbReference>